<feature type="compositionally biased region" description="Polar residues" evidence="1">
    <location>
        <begin position="100"/>
        <end position="122"/>
    </location>
</feature>
<feature type="region of interest" description="Disordered" evidence="1">
    <location>
        <begin position="100"/>
        <end position="133"/>
    </location>
</feature>
<dbReference type="Proteomes" id="UP000481153">
    <property type="component" value="Unassembled WGS sequence"/>
</dbReference>
<organism evidence="3 4">
    <name type="scientific">Aphanomyces euteiches</name>
    <dbReference type="NCBI Taxonomy" id="100861"/>
    <lineage>
        <taxon>Eukaryota</taxon>
        <taxon>Sar</taxon>
        <taxon>Stramenopiles</taxon>
        <taxon>Oomycota</taxon>
        <taxon>Saprolegniomycetes</taxon>
        <taxon>Saprolegniales</taxon>
        <taxon>Verrucalvaceae</taxon>
        <taxon>Aphanomyces</taxon>
    </lineage>
</organism>
<dbReference type="CDD" id="cd01650">
    <property type="entry name" value="RT_nLTR_like"/>
    <property type="match status" value="1"/>
</dbReference>
<dbReference type="Pfam" id="PF00078">
    <property type="entry name" value="RVT_1"/>
    <property type="match status" value="1"/>
</dbReference>
<feature type="domain" description="Reverse transcriptase" evidence="2">
    <location>
        <begin position="304"/>
        <end position="586"/>
    </location>
</feature>
<gene>
    <name evidence="3" type="ORF">Ae201684_005778</name>
</gene>
<evidence type="ECO:0000256" key="1">
    <source>
        <dbReference type="SAM" id="MobiDB-lite"/>
    </source>
</evidence>
<dbReference type="VEuPathDB" id="FungiDB:AeMF1_019933"/>
<dbReference type="EMBL" id="VJMJ01000076">
    <property type="protein sequence ID" value="KAF0738340.1"/>
    <property type="molecule type" value="Genomic_DNA"/>
</dbReference>
<dbReference type="PANTHER" id="PTHR19446">
    <property type="entry name" value="REVERSE TRANSCRIPTASES"/>
    <property type="match status" value="1"/>
</dbReference>
<feature type="compositionally biased region" description="Pro residues" evidence="1">
    <location>
        <begin position="1"/>
        <end position="11"/>
    </location>
</feature>
<keyword evidence="4" id="KW-1185">Reference proteome</keyword>
<evidence type="ECO:0000259" key="2">
    <source>
        <dbReference type="PROSITE" id="PS50878"/>
    </source>
</evidence>
<feature type="region of interest" description="Disordered" evidence="1">
    <location>
        <begin position="1"/>
        <end position="31"/>
    </location>
</feature>
<proteinExistence type="predicted"/>
<accession>A0A6G0XDN7</accession>
<dbReference type="InterPro" id="IPR000477">
    <property type="entry name" value="RT_dom"/>
</dbReference>
<comment type="caution">
    <text evidence="3">The sequence shown here is derived from an EMBL/GenBank/DDBJ whole genome shotgun (WGS) entry which is preliminary data.</text>
</comment>
<dbReference type="InterPro" id="IPR043502">
    <property type="entry name" value="DNA/RNA_pol_sf"/>
</dbReference>
<dbReference type="SUPFAM" id="SSF56672">
    <property type="entry name" value="DNA/RNA polymerases"/>
    <property type="match status" value="1"/>
</dbReference>
<sequence>MIPPVPSPPPTTTTAQNDDVDMSPTDPPLHTATINRFTRRRRVYLPRNMSKDAEEAAESSLRALVETWTTTLEDDNNWDTTSRILSELPIRLADVVSTISSPTQGQARLSDTCSSPSTSHGDNTLRDGRTQHQRLQRRLDNALDDLHSLERTPLTSRNRVEHARRRVSRLKRAKARLDLRHLFNSSESKCVEQILRAGSATSSGEQCEIPLSQLYDHFHRVNRPEREFDYNAEHGQAFRNILSALPPSTFMAHVFTDDITSDEIETALDRCRLDPAPGLDGIPYRILYRYRLVVMPLLVSSFNSCWKTGRVSASWKVSVTELIYKKGDAMDPANWRPLALQSTLYKLFATIIKTRFSTWMECNERLNNAQKGFRAFNGCHEHNFLAWSVMDSTRRKAKPLYAVWYDIKNAFGSIPHAYLWRVLSGLGIPDSFVALVRDIYSNASTVVSTREGATPPLEQRCGVFQGCPLSPLLFIAGMTPLIEALQAMSTECGVELSRGTCTSVTAFADDLKIYSRTPQGITRLHPLVADFLSWTTMTANPSKCALLAVDFVNRSHVQAPLDLSLDGLPIPWSSWNDAYTYLGDREGFQHTHVRFQLTDKLRSLRHEAIALINSGLSPRQIFKALKVYTLSQLDYALRHVRATKSELVSFTTFLYRSLRHLLRLPAHSCNDFFASPPSCGGLGFLPLDEHRDAIVLAYGYQMLHSIDPTIQALARHQLREIIASRYIIDQRDMEDCGDALLQHYLNGTMGTLPFVLPRRTHSDISSMWTDITRSLQRFKLKFQSSNGEHFQLTVPHLDKQLSPKTVARHIKTHVKLMHADAWESLRDQGRTVNLHGDIGSKFITSHIDMRDSVFRFGIAARLNLIETRSVLKRQRVTGNDRCRHCGPRMPETLSHVLQSCPHNDGPIRFRHDSSLRVLTRAIMRANPDSVLRINSSVPGFPGELLKPDILLTNEGKKEVVICDLAVSYEDDQRIDGKTIFERKAETKTSRYSPLSRYMTQQGYSVYSCALVYGSLGSVAPANLDILCRLFNVPKSSANRLEATLSAQHVELSRAVWRFHCSGQSKFTRMGRELEPEEP</sequence>
<evidence type="ECO:0000313" key="4">
    <source>
        <dbReference type="Proteomes" id="UP000481153"/>
    </source>
</evidence>
<evidence type="ECO:0000313" key="3">
    <source>
        <dbReference type="EMBL" id="KAF0738340.1"/>
    </source>
</evidence>
<dbReference type="AlphaFoldDB" id="A0A6G0XDN7"/>
<name>A0A6G0XDN7_9STRA</name>
<reference evidence="3 4" key="1">
    <citation type="submission" date="2019-07" db="EMBL/GenBank/DDBJ databases">
        <title>Genomics analysis of Aphanomyces spp. identifies a new class of oomycete effector associated with host adaptation.</title>
        <authorList>
            <person name="Gaulin E."/>
        </authorList>
    </citation>
    <scope>NUCLEOTIDE SEQUENCE [LARGE SCALE GENOMIC DNA]</scope>
    <source>
        <strain evidence="3 4">ATCC 201684</strain>
    </source>
</reference>
<protein>
    <recommendedName>
        <fullName evidence="2">Reverse transcriptase domain-containing protein</fullName>
    </recommendedName>
</protein>
<dbReference type="PROSITE" id="PS50878">
    <property type="entry name" value="RT_POL"/>
    <property type="match status" value="1"/>
</dbReference>